<dbReference type="InterPro" id="IPR036291">
    <property type="entry name" value="NAD(P)-bd_dom_sf"/>
</dbReference>
<dbReference type="EMBL" id="VGJX01000443">
    <property type="protein sequence ID" value="MBM3275103.1"/>
    <property type="molecule type" value="Genomic_DNA"/>
</dbReference>
<protein>
    <submittedName>
        <fullName evidence="2">L-erythro-3,5-diaminohexanoate dehydrogenase</fullName>
    </submittedName>
</protein>
<dbReference type="AlphaFoldDB" id="A0A938BN85"/>
<dbReference type="InterPro" id="IPR058932">
    <property type="entry name" value="KDD_N"/>
</dbReference>
<comment type="caution">
    <text evidence="2">The sequence shown here is derived from an EMBL/GenBank/DDBJ whole genome shotgun (WGS) entry which is preliminary data.</text>
</comment>
<dbReference type="Pfam" id="PF26370">
    <property type="entry name" value="KDD_N"/>
    <property type="match status" value="1"/>
</dbReference>
<accession>A0A938BN85</accession>
<dbReference type="Gene3D" id="3.90.180.10">
    <property type="entry name" value="Medium-chain alcohol dehydrogenases, catalytic domain"/>
    <property type="match status" value="1"/>
</dbReference>
<gene>
    <name evidence="2" type="ORF">FJZ00_08110</name>
</gene>
<feature type="domain" description="L-erythro-3,5-diaminohexanoate dehydrogenase N-terminal" evidence="1">
    <location>
        <begin position="22"/>
        <end position="164"/>
    </location>
</feature>
<proteinExistence type="predicted"/>
<evidence type="ECO:0000313" key="2">
    <source>
        <dbReference type="EMBL" id="MBM3275103.1"/>
    </source>
</evidence>
<evidence type="ECO:0000313" key="3">
    <source>
        <dbReference type="Proteomes" id="UP000703893"/>
    </source>
</evidence>
<dbReference type="SUPFAM" id="SSF51735">
    <property type="entry name" value="NAD(P)-binding Rossmann-fold domains"/>
    <property type="match status" value="1"/>
</dbReference>
<sequence length="350" mass="36649">MGGTLVSDRRVVAPAVNPFGAHRAVEPEGSLPYMAGQLDPGLPLHPGEALIEVEALNIDSASFSQLLDEAGGDTKHVARRIMQIVDERGKMHNPVTGSGGVLIGTVVQTAGRERPAVGDRIVTLSSLTTTPLELDAVLEVDARTHQIKATGHAVLFDRSPYALLDGSLPERLAMSVLDVCGAATQAKRRARSGQSVVVAGAAGKSGLLVSWVSAMEGARVIGLVRDGTEAERLARLGIGATPVTCDATDPLAVYHMVRQATDGQMADLVFNCVNVPRAEMSCILAAKPRGLVYFFSMATNFQAAALGAEAVGSDVDLMIGNGFAEGHADFALSLIRDHAPLRAAFEQLLG</sequence>
<name>A0A938BN85_9BACT</name>
<evidence type="ECO:0000259" key="1">
    <source>
        <dbReference type="Pfam" id="PF26370"/>
    </source>
</evidence>
<reference evidence="2 3" key="1">
    <citation type="submission" date="2019-03" db="EMBL/GenBank/DDBJ databases">
        <title>Lake Tanganyika Metagenome-Assembled Genomes (MAGs).</title>
        <authorList>
            <person name="Tran P."/>
        </authorList>
    </citation>
    <scope>NUCLEOTIDE SEQUENCE [LARGE SCALE GENOMIC DNA]</scope>
    <source>
        <strain evidence="2">K_DeepCast_65m_m2_236</strain>
    </source>
</reference>
<organism evidence="2 3">
    <name type="scientific">Candidatus Tanganyikabacteria bacterium</name>
    <dbReference type="NCBI Taxonomy" id="2961651"/>
    <lineage>
        <taxon>Bacteria</taxon>
        <taxon>Bacillati</taxon>
        <taxon>Candidatus Sericytochromatia</taxon>
        <taxon>Candidatus Tanganyikabacteria</taxon>
    </lineage>
</organism>
<dbReference type="Proteomes" id="UP000703893">
    <property type="component" value="Unassembled WGS sequence"/>
</dbReference>